<protein>
    <submittedName>
        <fullName evidence="2">EAL domain-containing protein</fullName>
    </submittedName>
</protein>
<feature type="non-terminal residue" evidence="2">
    <location>
        <position position="1"/>
    </location>
</feature>
<evidence type="ECO:0000313" key="2">
    <source>
        <dbReference type="EMBL" id="NEL80895.1"/>
    </source>
</evidence>
<name>A0A7X5N3M6_XANPE</name>
<dbReference type="InterPro" id="IPR050706">
    <property type="entry name" value="Cyclic-di-GMP_PDE-like"/>
</dbReference>
<gene>
    <name evidence="2" type="ORF">G3W61_32100</name>
</gene>
<organism evidence="2 3">
    <name type="scientific">Xanthomonas perforans</name>
    <dbReference type="NCBI Taxonomy" id="442694"/>
    <lineage>
        <taxon>Bacteria</taxon>
        <taxon>Pseudomonadati</taxon>
        <taxon>Pseudomonadota</taxon>
        <taxon>Gammaproteobacteria</taxon>
        <taxon>Lysobacterales</taxon>
        <taxon>Lysobacteraceae</taxon>
        <taxon>Xanthomonas</taxon>
    </lineage>
</organism>
<dbReference type="Gene3D" id="3.20.20.450">
    <property type="entry name" value="EAL domain"/>
    <property type="match status" value="1"/>
</dbReference>
<dbReference type="SUPFAM" id="SSF141868">
    <property type="entry name" value="EAL domain-like"/>
    <property type="match status" value="1"/>
</dbReference>
<dbReference type="EMBL" id="JAAGYU010002028">
    <property type="protein sequence ID" value="NEL80895.1"/>
    <property type="molecule type" value="Genomic_DNA"/>
</dbReference>
<sequence>CAMLEILHRRGLSGVRVAMNVSPREMAQVPVDEIVIGRLNLLGLPPTMLEIEITEETALDIGAVQGKLQALSRAGIRVALDDFGIGYSSLSSLRQL</sequence>
<evidence type="ECO:0000259" key="1">
    <source>
        <dbReference type="PROSITE" id="PS50883"/>
    </source>
</evidence>
<accession>A0A7X5N3M6</accession>
<dbReference type="Pfam" id="PF00563">
    <property type="entry name" value="EAL"/>
    <property type="match status" value="1"/>
</dbReference>
<dbReference type="InterPro" id="IPR035919">
    <property type="entry name" value="EAL_sf"/>
</dbReference>
<dbReference type="Proteomes" id="UP000471082">
    <property type="component" value="Unassembled WGS sequence"/>
</dbReference>
<proteinExistence type="predicted"/>
<dbReference type="PROSITE" id="PS50883">
    <property type="entry name" value="EAL"/>
    <property type="match status" value="1"/>
</dbReference>
<comment type="caution">
    <text evidence="2">The sequence shown here is derived from an EMBL/GenBank/DDBJ whole genome shotgun (WGS) entry which is preliminary data.</text>
</comment>
<reference evidence="2 3" key="1">
    <citation type="submission" date="2019-11" db="EMBL/GenBank/DDBJ databases">
        <title>Genome-resolved metagenomics to study the prevalence of co-infection and intraspecific heterogeneity among plant pathogen metapopulations.</title>
        <authorList>
            <person name="Newberry E."/>
            <person name="Bhandari R."/>
            <person name="Kemble J."/>
            <person name="Sikora E."/>
            <person name="Potnis N."/>
        </authorList>
    </citation>
    <scope>NUCLEOTIDE SEQUENCE [LARGE SCALE GENOMIC DNA]</scope>
    <source>
        <strain evidence="2">Xp_Tom_Tuscaloosa_18b</strain>
    </source>
</reference>
<dbReference type="GO" id="GO:0071111">
    <property type="term" value="F:cyclic-guanylate-specific phosphodiesterase activity"/>
    <property type="evidence" value="ECO:0007669"/>
    <property type="project" value="InterPro"/>
</dbReference>
<dbReference type="PANTHER" id="PTHR33121:SF70">
    <property type="entry name" value="SIGNALING PROTEIN YKOW"/>
    <property type="match status" value="1"/>
</dbReference>
<feature type="domain" description="EAL" evidence="1">
    <location>
        <begin position="1"/>
        <end position="96"/>
    </location>
</feature>
<feature type="non-terminal residue" evidence="2">
    <location>
        <position position="96"/>
    </location>
</feature>
<dbReference type="PANTHER" id="PTHR33121">
    <property type="entry name" value="CYCLIC DI-GMP PHOSPHODIESTERASE PDEF"/>
    <property type="match status" value="1"/>
</dbReference>
<evidence type="ECO:0000313" key="3">
    <source>
        <dbReference type="Proteomes" id="UP000471082"/>
    </source>
</evidence>
<dbReference type="AlphaFoldDB" id="A0A7X5N3M6"/>
<dbReference type="InterPro" id="IPR001633">
    <property type="entry name" value="EAL_dom"/>
</dbReference>